<feature type="domain" description="CBM2" evidence="5">
    <location>
        <begin position="519"/>
        <end position="626"/>
    </location>
</feature>
<feature type="compositionally biased region" description="Gly residues" evidence="3">
    <location>
        <begin position="502"/>
        <end position="514"/>
    </location>
</feature>
<keyword evidence="1" id="KW-0732">Signal</keyword>
<evidence type="ECO:0000259" key="5">
    <source>
        <dbReference type="PROSITE" id="PS51173"/>
    </source>
</evidence>
<evidence type="ECO:0000313" key="7">
    <source>
        <dbReference type="Proteomes" id="UP000663421"/>
    </source>
</evidence>
<keyword evidence="7" id="KW-1185">Reference proteome</keyword>
<feature type="region of interest" description="Disordered" evidence="3">
    <location>
        <begin position="420"/>
        <end position="524"/>
    </location>
</feature>
<evidence type="ECO:0000256" key="1">
    <source>
        <dbReference type="ARBA" id="ARBA00022729"/>
    </source>
</evidence>
<dbReference type="InterPro" id="IPR012291">
    <property type="entry name" value="CBM2_carb-bd_dom_sf"/>
</dbReference>
<dbReference type="Pfam" id="PF00553">
    <property type="entry name" value="CBM_2"/>
    <property type="match status" value="1"/>
</dbReference>
<dbReference type="PROSITE" id="PS51173">
    <property type="entry name" value="CBM2"/>
    <property type="match status" value="1"/>
</dbReference>
<dbReference type="Proteomes" id="UP000663421">
    <property type="component" value="Chromosome"/>
</dbReference>
<feature type="compositionally biased region" description="Pro residues" evidence="3">
    <location>
        <begin position="451"/>
        <end position="460"/>
    </location>
</feature>
<dbReference type="InterPro" id="IPR001919">
    <property type="entry name" value="CBD2"/>
</dbReference>
<dbReference type="Gene3D" id="2.60.40.290">
    <property type="match status" value="1"/>
</dbReference>
<dbReference type="SMART" id="SM00637">
    <property type="entry name" value="CBD_II"/>
    <property type="match status" value="1"/>
</dbReference>
<keyword evidence="2" id="KW-0624">Polysaccharide degradation</keyword>
<accession>A0ABX6WAD4</accession>
<evidence type="ECO:0000256" key="3">
    <source>
        <dbReference type="SAM" id="MobiDB-lite"/>
    </source>
</evidence>
<keyword evidence="2" id="KW-0119">Carbohydrate metabolism</keyword>
<organism evidence="6 7">
    <name type="scientific">Streptomyces malaysiensis</name>
    <dbReference type="NCBI Taxonomy" id="92644"/>
    <lineage>
        <taxon>Bacteria</taxon>
        <taxon>Bacillati</taxon>
        <taxon>Actinomycetota</taxon>
        <taxon>Actinomycetes</taxon>
        <taxon>Kitasatosporales</taxon>
        <taxon>Streptomycetaceae</taxon>
        <taxon>Streptomyces</taxon>
        <taxon>Streptomyces violaceusniger group</taxon>
    </lineage>
</organism>
<keyword evidence="4" id="KW-0472">Membrane</keyword>
<keyword evidence="4" id="KW-0812">Transmembrane</keyword>
<feature type="compositionally biased region" description="Gly residues" evidence="3">
    <location>
        <begin position="322"/>
        <end position="375"/>
    </location>
</feature>
<dbReference type="InterPro" id="IPR008965">
    <property type="entry name" value="CBM2/CBM3_carb-bd_dom_sf"/>
</dbReference>
<evidence type="ECO:0000256" key="2">
    <source>
        <dbReference type="ARBA" id="ARBA00023326"/>
    </source>
</evidence>
<sequence length="626" mass="65331">MPDHSSPRESPGNGSPTRSGPAGAPAEDVDGAASATALLGAYWDAVADYAELCTTTPEDGMRLATEAFRRGIRETRNRRTRGFGKRLPWLPLFLTSVRKTAADWQAHRHGDRLNPELRTWLASDRAARFAAPPRDQPLALRALRDLPEADGELLWLVEVEARSTEAVAQQLGYDPEYATEEIARVRAAFRERCQRAHVETLTDEECRSYAKLLDAATRAPDSPSPADLWQHLARCRSCRDAATCMYVDGDGLPGALAGGVIGWGGNLYVKRRRTLAERAPGSVPSARSAAPTAHAVRAPLWERLRDRVLDAIGARRSRRAGDVGGRVGAGGGSGAGGGVGAGRRVGAGPRGGAGRRVGAGGRADAGGASGAGGASAGRAEGHRVVRGRAARRRLRRARTAVILAVIAVIALAALVASLTRTAADSDDRSGGSRGPETTPSGLVPATSSPSPYNPGAPASPSPSKSGSGSEGKDPGKGSGQDSGKGSKKPGRSSDPSPSPSKGGSGSASGHGGRPPSGRMPGGHADCTARFRLVNQWPDGFQAAVTLTSRESLDGWRVTWSFRGSQRVTQMWDGEFTQRGAKVTATAADYNKRVKAGGTLSMGFLGTWNDGSRPPGSFTLNGRPCAN</sequence>
<feature type="transmembrane region" description="Helical" evidence="4">
    <location>
        <begin position="400"/>
        <end position="419"/>
    </location>
</feature>
<evidence type="ECO:0000313" key="6">
    <source>
        <dbReference type="EMBL" id="QPI57575.1"/>
    </source>
</evidence>
<name>A0ABX6WAD4_STRMQ</name>
<keyword evidence="4" id="KW-1133">Transmembrane helix</keyword>
<feature type="region of interest" description="Disordered" evidence="3">
    <location>
        <begin position="320"/>
        <end position="392"/>
    </location>
</feature>
<feature type="compositionally biased region" description="Low complexity" evidence="3">
    <location>
        <begin position="492"/>
        <end position="501"/>
    </location>
</feature>
<dbReference type="EMBL" id="CP065050">
    <property type="protein sequence ID" value="QPI57575.1"/>
    <property type="molecule type" value="Genomic_DNA"/>
</dbReference>
<feature type="region of interest" description="Disordered" evidence="3">
    <location>
        <begin position="1"/>
        <end position="28"/>
    </location>
</feature>
<reference evidence="6 7" key="1">
    <citation type="submission" date="2020-11" db="EMBL/GenBank/DDBJ databases">
        <title>Complete genome sequence unveiled secondary metabolic potentials in Streptomyces solisilvae HNM0141.</title>
        <authorList>
            <person name="Huang X."/>
        </authorList>
    </citation>
    <scope>NUCLEOTIDE SEQUENCE [LARGE SCALE GENOMIC DNA]</scope>
    <source>
        <strain evidence="6 7">HNM0141</strain>
    </source>
</reference>
<gene>
    <name evidence="6" type="ORF">I1A49_24045</name>
</gene>
<proteinExistence type="predicted"/>
<evidence type="ECO:0000256" key="4">
    <source>
        <dbReference type="SAM" id="Phobius"/>
    </source>
</evidence>
<dbReference type="SUPFAM" id="SSF49384">
    <property type="entry name" value="Carbohydrate-binding domain"/>
    <property type="match status" value="1"/>
</dbReference>
<protein>
    <submittedName>
        <fullName evidence="6">Cellulose-binding domain-containing protein</fullName>
    </submittedName>
</protein>